<accession>A0A2G9QFR0</accession>
<reference evidence="2" key="1">
    <citation type="submission" date="2017-08" db="EMBL/GenBank/DDBJ databases">
        <title>Assembly of the North American Bullfrog Genome.</title>
        <authorList>
            <person name="Warren R.L."/>
            <person name="Vandervalk B.P."/>
            <person name="Kucuk E."/>
            <person name="Birol I."/>
            <person name="Helbing C."/>
            <person name="Pandoh P."/>
            <person name="Behsaz B."/>
            <person name="Mohamadi H."/>
            <person name="Chu J."/>
            <person name="Jackman S."/>
            <person name="Hammond S.A."/>
            <person name="Veldhoen N."/>
            <person name="Kirk H."/>
            <person name="Zhao Y."/>
            <person name="Coope R."/>
            <person name="Pleasance S."/>
            <person name="Moore R."/>
            <person name="Holt R."/>
        </authorList>
    </citation>
    <scope>NUCLEOTIDE SEQUENCE</scope>
    <source>
        <strain evidence="2">Bruno</strain>
        <tissue evidence="2">Liver</tissue>
    </source>
</reference>
<dbReference type="EMBL" id="KV990627">
    <property type="protein sequence ID" value="PIO14426.1"/>
    <property type="molecule type" value="Genomic_DNA"/>
</dbReference>
<feature type="compositionally biased region" description="Low complexity" evidence="1">
    <location>
        <begin position="44"/>
        <end position="56"/>
    </location>
</feature>
<sequence>MLLVSQGTPYNSEGQPMGGFVMDGQQHMGIRAPGLQGMPGNYISPSGPMGMSMGQPGYPPSQMPLHHTQLRHGPSMHTYIPGHHHHPAMMMHGGPSHPAMPMSASSPSVLNTGDPTMSGHVMDIHAQ</sequence>
<protein>
    <recommendedName>
        <fullName evidence="3">Homeobox protein Meis2</fullName>
    </recommendedName>
</protein>
<feature type="compositionally biased region" description="Low complexity" evidence="1">
    <location>
        <begin position="88"/>
        <end position="107"/>
    </location>
</feature>
<proteinExistence type="predicted"/>
<name>A0A2G9QFR0_AQUCT</name>
<evidence type="ECO:0000256" key="1">
    <source>
        <dbReference type="SAM" id="MobiDB-lite"/>
    </source>
</evidence>
<evidence type="ECO:0008006" key="3">
    <source>
        <dbReference type="Google" id="ProtNLM"/>
    </source>
</evidence>
<dbReference type="AlphaFoldDB" id="A0A2G9QFR0"/>
<feature type="region of interest" description="Disordered" evidence="1">
    <location>
        <begin position="30"/>
        <end position="107"/>
    </location>
</feature>
<dbReference type="OrthoDB" id="10056939at2759"/>
<evidence type="ECO:0000313" key="2">
    <source>
        <dbReference type="EMBL" id="PIO14426.1"/>
    </source>
</evidence>
<gene>
    <name evidence="2" type="ORF">AB205_0171700</name>
</gene>
<organism evidence="2">
    <name type="scientific">Aquarana catesbeiana</name>
    <name type="common">American bullfrog</name>
    <name type="synonym">Rana catesbeiana</name>
    <dbReference type="NCBI Taxonomy" id="8400"/>
    <lineage>
        <taxon>Eukaryota</taxon>
        <taxon>Metazoa</taxon>
        <taxon>Chordata</taxon>
        <taxon>Craniata</taxon>
        <taxon>Vertebrata</taxon>
        <taxon>Euteleostomi</taxon>
        <taxon>Amphibia</taxon>
        <taxon>Batrachia</taxon>
        <taxon>Anura</taxon>
        <taxon>Neobatrachia</taxon>
        <taxon>Ranoidea</taxon>
        <taxon>Ranidae</taxon>
        <taxon>Aquarana</taxon>
    </lineage>
</organism>